<keyword evidence="6" id="KW-1185">Reference proteome</keyword>
<keyword evidence="2" id="KW-0677">Repeat</keyword>
<dbReference type="InterPro" id="IPR052124">
    <property type="entry name" value="Rab9_kelch_effector"/>
</dbReference>
<name>A0AAW0NMU1_9GOBI</name>
<dbReference type="Gene3D" id="2.120.10.80">
    <property type="entry name" value="Kelch-type beta propeller"/>
    <property type="match status" value="1"/>
</dbReference>
<dbReference type="SUPFAM" id="SSF117281">
    <property type="entry name" value="Kelch motif"/>
    <property type="match status" value="1"/>
</dbReference>
<reference evidence="6" key="1">
    <citation type="submission" date="2024-04" db="EMBL/GenBank/DDBJ databases">
        <title>Salinicola lusitanus LLJ914,a marine bacterium isolated from the Okinawa Trough.</title>
        <authorList>
            <person name="Li J."/>
        </authorList>
    </citation>
    <scope>NUCLEOTIDE SEQUENCE [LARGE SCALE GENOMIC DNA]</scope>
</reference>
<evidence type="ECO:0000256" key="4">
    <source>
        <dbReference type="ARBA" id="ARBA00039295"/>
    </source>
</evidence>
<dbReference type="AlphaFoldDB" id="A0AAW0NMU1"/>
<organism evidence="5 6">
    <name type="scientific">Mugilogobius chulae</name>
    <name type="common">yellowstripe goby</name>
    <dbReference type="NCBI Taxonomy" id="88201"/>
    <lineage>
        <taxon>Eukaryota</taxon>
        <taxon>Metazoa</taxon>
        <taxon>Chordata</taxon>
        <taxon>Craniata</taxon>
        <taxon>Vertebrata</taxon>
        <taxon>Euteleostomi</taxon>
        <taxon>Actinopterygii</taxon>
        <taxon>Neopterygii</taxon>
        <taxon>Teleostei</taxon>
        <taxon>Neoteleostei</taxon>
        <taxon>Acanthomorphata</taxon>
        <taxon>Gobiaria</taxon>
        <taxon>Gobiiformes</taxon>
        <taxon>Gobioidei</taxon>
        <taxon>Gobiidae</taxon>
        <taxon>Gobionellinae</taxon>
        <taxon>Mugilogobius</taxon>
    </lineage>
</organism>
<dbReference type="PANTHER" id="PTHR46647:SF1">
    <property type="entry name" value="RAB9 EFFECTOR PROTEIN WITH KELCH MOTIFS"/>
    <property type="match status" value="1"/>
</dbReference>
<dbReference type="Proteomes" id="UP001460270">
    <property type="component" value="Unassembled WGS sequence"/>
</dbReference>
<evidence type="ECO:0000256" key="2">
    <source>
        <dbReference type="ARBA" id="ARBA00022737"/>
    </source>
</evidence>
<protein>
    <recommendedName>
        <fullName evidence="4">Rab9 effector protein with kelch motifs</fullName>
    </recommendedName>
</protein>
<dbReference type="InterPro" id="IPR015915">
    <property type="entry name" value="Kelch-typ_b-propeller"/>
</dbReference>
<comment type="caution">
    <text evidence="5">The sequence shown here is derived from an EMBL/GenBank/DDBJ whole genome shotgun (WGS) entry which is preliminary data.</text>
</comment>
<evidence type="ECO:0000256" key="3">
    <source>
        <dbReference type="ARBA" id="ARBA00037224"/>
    </source>
</evidence>
<dbReference type="Pfam" id="PF24681">
    <property type="entry name" value="Kelch_KLHDC2_KLHL20_DRC7"/>
    <property type="match status" value="1"/>
</dbReference>
<comment type="function">
    <text evidence="3">Rab9 effector required for endosome to trans-Golgi network (TGN) transport.</text>
</comment>
<evidence type="ECO:0000313" key="6">
    <source>
        <dbReference type="Proteomes" id="UP001460270"/>
    </source>
</evidence>
<dbReference type="EMBL" id="JBBPFD010000015">
    <property type="protein sequence ID" value="KAK7896021.1"/>
    <property type="molecule type" value="Genomic_DNA"/>
</dbReference>
<gene>
    <name evidence="5" type="ORF">WMY93_021346</name>
</gene>
<evidence type="ECO:0000313" key="5">
    <source>
        <dbReference type="EMBL" id="KAK7896021.1"/>
    </source>
</evidence>
<keyword evidence="1" id="KW-0880">Kelch repeat</keyword>
<proteinExistence type="predicted"/>
<evidence type="ECO:0000256" key="1">
    <source>
        <dbReference type="ARBA" id="ARBA00022441"/>
    </source>
</evidence>
<dbReference type="PANTHER" id="PTHR46647">
    <property type="entry name" value="RAB9 EFFECTOR PROTEIN WITH KELCH MOTIFS"/>
    <property type="match status" value="1"/>
</dbReference>
<sequence>MEFLPVLDSLDTPKERIWYSLLPKGSAPGVSVGHTCTYHSSENKDKGKILIVGGANPSGSFSHTYIINLDKYEWDIPDWEGLDARYEHCSFHTESCPHTLWLFGGAKQSGNLQSIQNIQLNEHKPSWKTVSVNGKPPSPRTYHTSSACLGDRLFVFSGGEAGTMPVSDSQLYVFDTVSLHGHNQKLGVPLHLLDTATLL</sequence>
<accession>A0AAW0NMU1</accession>